<keyword evidence="2" id="KW-1185">Reference proteome</keyword>
<evidence type="ECO:0000313" key="2">
    <source>
        <dbReference type="Proteomes" id="UP000276215"/>
    </source>
</evidence>
<sequence length="70" mass="7625">MNPLLGAVFLGLINGGFYIYEKTNEAIIVVEGAVADKARKLKGCVLAHRADSKRLRAIEVCDFSSDDQRG</sequence>
<dbReference type="AlphaFoldDB" id="A0A3N4JZQ6"/>
<name>A0A3N4JZQ6_9PEZI</name>
<evidence type="ECO:0000313" key="1">
    <source>
        <dbReference type="EMBL" id="RPB02539.1"/>
    </source>
</evidence>
<dbReference type="EMBL" id="ML120367">
    <property type="protein sequence ID" value="RPB02539.1"/>
    <property type="molecule type" value="Genomic_DNA"/>
</dbReference>
<organism evidence="1 2">
    <name type="scientific">Choiromyces venosus 120613-1</name>
    <dbReference type="NCBI Taxonomy" id="1336337"/>
    <lineage>
        <taxon>Eukaryota</taxon>
        <taxon>Fungi</taxon>
        <taxon>Dikarya</taxon>
        <taxon>Ascomycota</taxon>
        <taxon>Pezizomycotina</taxon>
        <taxon>Pezizomycetes</taxon>
        <taxon>Pezizales</taxon>
        <taxon>Tuberaceae</taxon>
        <taxon>Choiromyces</taxon>
    </lineage>
</organism>
<reference evidence="1 2" key="1">
    <citation type="journal article" date="2018" name="Nat. Ecol. Evol.">
        <title>Pezizomycetes genomes reveal the molecular basis of ectomycorrhizal truffle lifestyle.</title>
        <authorList>
            <person name="Murat C."/>
            <person name="Payen T."/>
            <person name="Noel B."/>
            <person name="Kuo A."/>
            <person name="Morin E."/>
            <person name="Chen J."/>
            <person name="Kohler A."/>
            <person name="Krizsan K."/>
            <person name="Balestrini R."/>
            <person name="Da Silva C."/>
            <person name="Montanini B."/>
            <person name="Hainaut M."/>
            <person name="Levati E."/>
            <person name="Barry K.W."/>
            <person name="Belfiori B."/>
            <person name="Cichocki N."/>
            <person name="Clum A."/>
            <person name="Dockter R.B."/>
            <person name="Fauchery L."/>
            <person name="Guy J."/>
            <person name="Iotti M."/>
            <person name="Le Tacon F."/>
            <person name="Lindquist E.A."/>
            <person name="Lipzen A."/>
            <person name="Malagnac F."/>
            <person name="Mello A."/>
            <person name="Molinier V."/>
            <person name="Miyauchi S."/>
            <person name="Poulain J."/>
            <person name="Riccioni C."/>
            <person name="Rubini A."/>
            <person name="Sitrit Y."/>
            <person name="Splivallo R."/>
            <person name="Traeger S."/>
            <person name="Wang M."/>
            <person name="Zifcakova L."/>
            <person name="Wipf D."/>
            <person name="Zambonelli A."/>
            <person name="Paolocci F."/>
            <person name="Nowrousian M."/>
            <person name="Ottonello S."/>
            <person name="Baldrian P."/>
            <person name="Spatafora J.W."/>
            <person name="Henrissat B."/>
            <person name="Nagy L.G."/>
            <person name="Aury J.M."/>
            <person name="Wincker P."/>
            <person name="Grigoriev I.V."/>
            <person name="Bonfante P."/>
            <person name="Martin F.M."/>
        </authorList>
    </citation>
    <scope>NUCLEOTIDE SEQUENCE [LARGE SCALE GENOMIC DNA]</scope>
    <source>
        <strain evidence="1 2">120613-1</strain>
    </source>
</reference>
<gene>
    <name evidence="1" type="ORF">L873DRAFT_1801980</name>
</gene>
<accession>A0A3N4JZQ6</accession>
<proteinExistence type="predicted"/>
<dbReference type="Proteomes" id="UP000276215">
    <property type="component" value="Unassembled WGS sequence"/>
</dbReference>
<protein>
    <submittedName>
        <fullName evidence="1">Uncharacterized protein</fullName>
    </submittedName>
</protein>